<dbReference type="RefSeq" id="WP_381301623.1">
    <property type="nucleotide sequence ID" value="NZ_JBHTEC010000004.1"/>
</dbReference>
<protein>
    <submittedName>
        <fullName evidence="2">Uncharacterized protein</fullName>
    </submittedName>
</protein>
<keyword evidence="3" id="KW-1185">Reference proteome</keyword>
<reference evidence="3" key="1">
    <citation type="journal article" date="2019" name="Int. J. Syst. Evol. Microbiol.">
        <title>The Global Catalogue of Microorganisms (GCM) 10K type strain sequencing project: providing services to taxonomists for standard genome sequencing and annotation.</title>
        <authorList>
            <consortium name="The Broad Institute Genomics Platform"/>
            <consortium name="The Broad Institute Genome Sequencing Center for Infectious Disease"/>
            <person name="Wu L."/>
            <person name="Ma J."/>
        </authorList>
    </citation>
    <scope>NUCLEOTIDE SEQUENCE [LARGE SCALE GENOMIC DNA]</scope>
    <source>
        <strain evidence="3">CGMCC 4.7198</strain>
    </source>
</reference>
<comment type="caution">
    <text evidence="2">The sequence shown here is derived from an EMBL/GenBank/DDBJ whole genome shotgun (WGS) entry which is preliminary data.</text>
</comment>
<proteinExistence type="predicted"/>
<feature type="region of interest" description="Disordered" evidence="1">
    <location>
        <begin position="39"/>
        <end position="65"/>
    </location>
</feature>
<name>A0ABW2VWY5_9ACTN</name>
<dbReference type="Proteomes" id="UP001596957">
    <property type="component" value="Unassembled WGS sequence"/>
</dbReference>
<evidence type="ECO:0000256" key="1">
    <source>
        <dbReference type="SAM" id="MobiDB-lite"/>
    </source>
</evidence>
<dbReference type="EMBL" id="JBHTEC010000004">
    <property type="protein sequence ID" value="MFD0287666.1"/>
    <property type="molecule type" value="Genomic_DNA"/>
</dbReference>
<organism evidence="2 3">
    <name type="scientific">Streptomyces lutosisoli</name>
    <dbReference type="NCBI Taxonomy" id="2665721"/>
    <lineage>
        <taxon>Bacteria</taxon>
        <taxon>Bacillati</taxon>
        <taxon>Actinomycetota</taxon>
        <taxon>Actinomycetes</taxon>
        <taxon>Kitasatosporales</taxon>
        <taxon>Streptomycetaceae</taxon>
        <taxon>Streptomyces</taxon>
    </lineage>
</organism>
<feature type="compositionally biased region" description="Polar residues" evidence="1">
    <location>
        <begin position="39"/>
        <end position="49"/>
    </location>
</feature>
<sequence>MKTTTTMDPPITLGLPLSGPAPVPGCGVCGALARQRTDYTTAGNPSRATDCSVEIRNHPHKGGTP</sequence>
<accession>A0ABW2VWY5</accession>
<gene>
    <name evidence="2" type="ORF">ACFQZP_39795</name>
</gene>
<evidence type="ECO:0000313" key="2">
    <source>
        <dbReference type="EMBL" id="MFD0287666.1"/>
    </source>
</evidence>
<evidence type="ECO:0000313" key="3">
    <source>
        <dbReference type="Proteomes" id="UP001596957"/>
    </source>
</evidence>